<sequence>MKEEFRRAVKRPLNILFMLLGCLLMSVLFTYVHTDKYQTFELKNKSEALQVTASLLSFQVVNSDEGTPVYQNLLLQKSILARQLNSVLFEQPKKYIETGQELNQLRLEIRKEKDFTDSIKILQPNITETLKEEAFYNHLIDNEQEVILKPETFGSLTLLFLTILGVVWFPICAFLTANVLEDEYEHSSLIKGQPKTFMKRMLTKISVLYIFFVISFTSTLGVSFLLTQILGNPMNDLNQVNVIQLVNFSILANWKIIGLYFVYLSILFLFVFILSVFLNIIVKNFYLTLIIELIIYALTILLPGFISQAPWYLGSFIIPSYLFNGHYLTDTTTLLNPVFGAVYLVVASVILGFLTSLISKRGLKGVRG</sequence>
<gene>
    <name evidence="1" type="ORF">CBF32_02335</name>
</gene>
<proteinExistence type="predicted"/>
<name>A0A369B5J5_9ENTE</name>
<evidence type="ECO:0000313" key="2">
    <source>
        <dbReference type="Proteomes" id="UP000288197"/>
    </source>
</evidence>
<protein>
    <recommendedName>
        <fullName evidence="3">ABC transporter permease</fullName>
    </recommendedName>
</protein>
<dbReference type="RefSeq" id="WP_114288541.1">
    <property type="nucleotide sequence ID" value="NZ_JAFLWK010000033.1"/>
</dbReference>
<dbReference type="GeneID" id="63145214"/>
<dbReference type="Proteomes" id="UP000288197">
    <property type="component" value="Unassembled WGS sequence"/>
</dbReference>
<evidence type="ECO:0000313" key="1">
    <source>
        <dbReference type="EMBL" id="RSU04234.1"/>
    </source>
</evidence>
<dbReference type="EMBL" id="NGJX01000002">
    <property type="protein sequence ID" value="RSU04234.1"/>
    <property type="molecule type" value="Genomic_DNA"/>
</dbReference>
<accession>A0A369B5J5</accession>
<comment type="caution">
    <text evidence="1">The sequence shown here is derived from an EMBL/GenBank/DDBJ whole genome shotgun (WGS) entry which is preliminary data.</text>
</comment>
<reference evidence="1 2" key="1">
    <citation type="submission" date="2017-05" db="EMBL/GenBank/DDBJ databases">
        <title>Vagococcus spp. assemblies.</title>
        <authorList>
            <person name="Gulvik C.A."/>
        </authorList>
    </citation>
    <scope>NUCLEOTIDE SEQUENCE [LARGE SCALE GENOMIC DNA]</scope>
    <source>
        <strain evidence="1 2">NCFB 2497</strain>
    </source>
</reference>
<dbReference type="AlphaFoldDB" id="A0A369B5J5"/>
<dbReference type="PROSITE" id="PS51257">
    <property type="entry name" value="PROKAR_LIPOPROTEIN"/>
    <property type="match status" value="1"/>
</dbReference>
<dbReference type="OrthoDB" id="2199952at2"/>
<organism evidence="1 2">
    <name type="scientific">Vagococcus fluvialis</name>
    <dbReference type="NCBI Taxonomy" id="2738"/>
    <lineage>
        <taxon>Bacteria</taxon>
        <taxon>Bacillati</taxon>
        <taxon>Bacillota</taxon>
        <taxon>Bacilli</taxon>
        <taxon>Lactobacillales</taxon>
        <taxon>Enterococcaceae</taxon>
        <taxon>Vagococcus</taxon>
    </lineage>
</organism>
<keyword evidence="2" id="KW-1185">Reference proteome</keyword>
<evidence type="ECO:0008006" key="3">
    <source>
        <dbReference type="Google" id="ProtNLM"/>
    </source>
</evidence>